<dbReference type="EMBL" id="BTSX01000005">
    <property type="protein sequence ID" value="GMT00052.1"/>
    <property type="molecule type" value="Genomic_DNA"/>
</dbReference>
<dbReference type="Pfam" id="PF19421">
    <property type="entry name" value="Fry_C"/>
    <property type="match status" value="1"/>
</dbReference>
<name>A0AAV5TZU9_9BILA</name>
<dbReference type="Proteomes" id="UP001432027">
    <property type="component" value="Unassembled WGS sequence"/>
</dbReference>
<dbReference type="AlphaFoldDB" id="A0AAV5TZU9"/>
<protein>
    <recommendedName>
        <fullName evidence="2">Protein furry C-terminal domain-containing protein</fullName>
    </recommendedName>
</protein>
<comment type="caution">
    <text evidence="3">The sequence shown here is derived from an EMBL/GenBank/DDBJ whole genome shotgun (WGS) entry which is preliminary data.</text>
</comment>
<feature type="non-terminal residue" evidence="3">
    <location>
        <position position="1"/>
    </location>
</feature>
<accession>A0AAV5TZU9</accession>
<keyword evidence="4" id="KW-1185">Reference proteome</keyword>
<evidence type="ECO:0000256" key="1">
    <source>
        <dbReference type="SAM" id="MobiDB-lite"/>
    </source>
</evidence>
<reference evidence="3" key="1">
    <citation type="submission" date="2023-10" db="EMBL/GenBank/DDBJ databases">
        <title>Genome assembly of Pristionchus species.</title>
        <authorList>
            <person name="Yoshida K."/>
            <person name="Sommer R.J."/>
        </authorList>
    </citation>
    <scope>NUCLEOTIDE SEQUENCE</scope>
    <source>
        <strain evidence="3">RS0144</strain>
    </source>
</reference>
<dbReference type="InterPro" id="IPR045842">
    <property type="entry name" value="Fry_C"/>
</dbReference>
<sequence>LLQRPSRTLLQLLLQLLHIRRRLRRLQPVQLLLQKQSPSLLWLRRDPPADEAEKEQRPSLRRPATRHVQCTLHVSNHVESTWSAVVAELNEDNDGEMTASTVLMLTHLYKVCCGSLSSLIRDASHSLKNSTGLAKVFSRAQDDVIRVADCPYIFVTARFLHSSPLLQRLQLSMYEQQGHFETFCEQKEKCIRELNALKSAQKLSAIGGSTGSSTAMTLANGELNLAKALLKLFFQLLIMFDSFNDILRNVKESPGAAEHSLSPAVLMLQRELLCSMAADSLNNMSGTSHPSSSLSAASERPTNHLLLMIANKQHAAAIGALRQLRIQEKYVPTCNGSGVDLGCCEQTDIDVLLLLFCHSHTTLRAWALAGGDQTALKVPTLPSIPLVPLVVWQQQEHPR</sequence>
<organism evidence="3 4">
    <name type="scientific">Pristionchus entomophagus</name>
    <dbReference type="NCBI Taxonomy" id="358040"/>
    <lineage>
        <taxon>Eukaryota</taxon>
        <taxon>Metazoa</taxon>
        <taxon>Ecdysozoa</taxon>
        <taxon>Nematoda</taxon>
        <taxon>Chromadorea</taxon>
        <taxon>Rhabditida</taxon>
        <taxon>Rhabditina</taxon>
        <taxon>Diplogasteromorpha</taxon>
        <taxon>Diplogasteroidea</taxon>
        <taxon>Neodiplogasteridae</taxon>
        <taxon>Pristionchus</taxon>
    </lineage>
</organism>
<gene>
    <name evidence="3" type="ORF">PENTCL1PPCAC_22226</name>
</gene>
<feature type="domain" description="Protein furry C-terminal" evidence="2">
    <location>
        <begin position="75"/>
        <end position="326"/>
    </location>
</feature>
<evidence type="ECO:0000259" key="2">
    <source>
        <dbReference type="Pfam" id="PF19421"/>
    </source>
</evidence>
<feature type="non-terminal residue" evidence="3">
    <location>
        <position position="399"/>
    </location>
</feature>
<evidence type="ECO:0000313" key="4">
    <source>
        <dbReference type="Proteomes" id="UP001432027"/>
    </source>
</evidence>
<evidence type="ECO:0000313" key="3">
    <source>
        <dbReference type="EMBL" id="GMT00052.1"/>
    </source>
</evidence>
<proteinExistence type="predicted"/>
<feature type="region of interest" description="Disordered" evidence="1">
    <location>
        <begin position="44"/>
        <end position="64"/>
    </location>
</feature>